<dbReference type="InterPro" id="IPR040756">
    <property type="entry name" value="Peptidase_M61_N"/>
</dbReference>
<accession>A0A3N5Y1K6</accession>
<dbReference type="Proteomes" id="UP000275281">
    <property type="component" value="Unassembled WGS sequence"/>
</dbReference>
<dbReference type="PROSITE" id="PS50106">
    <property type="entry name" value="PDZ"/>
    <property type="match status" value="1"/>
</dbReference>
<dbReference type="SMART" id="SM00228">
    <property type="entry name" value="PDZ"/>
    <property type="match status" value="1"/>
</dbReference>
<dbReference type="SUPFAM" id="SSF55486">
    <property type="entry name" value="Metalloproteases ('zincins'), catalytic domain"/>
    <property type="match status" value="1"/>
</dbReference>
<dbReference type="Pfam" id="PF17820">
    <property type="entry name" value="PDZ_6"/>
    <property type="match status" value="1"/>
</dbReference>
<dbReference type="PIRSF" id="PIRSF016493">
    <property type="entry name" value="Glycyl_aminpptds"/>
    <property type="match status" value="1"/>
</dbReference>
<dbReference type="InterPro" id="IPR001478">
    <property type="entry name" value="PDZ"/>
</dbReference>
<organism evidence="2 3">
    <name type="scientific">Alteromonas sediminis</name>
    <dbReference type="NCBI Taxonomy" id="2259342"/>
    <lineage>
        <taxon>Bacteria</taxon>
        <taxon>Pseudomonadati</taxon>
        <taxon>Pseudomonadota</taxon>
        <taxon>Gammaproteobacteria</taxon>
        <taxon>Alteromonadales</taxon>
        <taxon>Alteromonadaceae</taxon>
        <taxon>Alteromonas/Salinimonas group</taxon>
        <taxon>Alteromonas</taxon>
    </lineage>
</organism>
<feature type="domain" description="PDZ" evidence="1">
    <location>
        <begin position="467"/>
        <end position="517"/>
    </location>
</feature>
<keyword evidence="3" id="KW-1185">Reference proteome</keyword>
<dbReference type="SUPFAM" id="SSF50156">
    <property type="entry name" value="PDZ domain-like"/>
    <property type="match status" value="1"/>
</dbReference>
<dbReference type="RefSeq" id="WP_124027442.1">
    <property type="nucleotide sequence ID" value="NZ_JBHRSN010000015.1"/>
</dbReference>
<dbReference type="InterPro" id="IPR036034">
    <property type="entry name" value="PDZ_sf"/>
</dbReference>
<reference evidence="2 3" key="1">
    <citation type="submission" date="2018-11" db="EMBL/GenBank/DDBJ databases">
        <authorList>
            <person name="Ye M.-Q."/>
            <person name="Du Z.-J."/>
        </authorList>
    </citation>
    <scope>NUCLEOTIDE SEQUENCE [LARGE SCALE GENOMIC DNA]</scope>
    <source>
        <strain evidence="2 3">U0105</strain>
    </source>
</reference>
<dbReference type="InterPro" id="IPR007963">
    <property type="entry name" value="Peptidase_M61_catalytic"/>
</dbReference>
<dbReference type="Gene3D" id="2.30.42.10">
    <property type="match status" value="1"/>
</dbReference>
<gene>
    <name evidence="2" type="ORF">DRW07_08490</name>
</gene>
<evidence type="ECO:0000313" key="2">
    <source>
        <dbReference type="EMBL" id="RPJ67542.1"/>
    </source>
</evidence>
<dbReference type="Gene3D" id="2.60.40.3650">
    <property type="match status" value="1"/>
</dbReference>
<sequence length="582" mass="65607">MITYQVSLASVSLQTLHVSMSIPACGETTTLTLPSWIPGSYKIRDFAKNIGEFTALSQDNTPLTWQKLDKQTWQINTEGKACTVYYTVVANDYSVRGAFISDEYAFFNGTSTFLQVKDQPDMPYSMQIDENSAPMGWETFSSMPEVCADYYEFIDHPVYWGKGQVKSFTVKGVDITLLFSGTHPLDIDAICQDLAPICAHHLTLFGAPYPIENYLFITLLADTGYGGLEHRHSTVLMYPRFDLPMKGENRSISDNYIDFLSLCSHEFFHTWHVKRLRPSVMLQPDLSREVYTPQLWIYEGFTSFYDDLAVARAGKMSPEHYCTVLGRHITRLLHTPGRHKQSVAASSFEAWTRFYQQDAHSNNHIVSYYTKGGIIALGLDIILRVRSDNKVSMDILMQTLWNMAGRSETGSQDDIILNACDSLNVEVRDYLDNVVEGTEDVDLDSLLPKIGLKLNLRPRSNTADKGGVNSEQHPKYDFGVTLAENTGMGCKVTQLQENSAADHAGLQVGDIVVAVDGWVANETLWRRLLTQSEAESLSLSVARQGRLINLHMPVQPSKHRVAFLTIENRERYLSWLGRDEAE</sequence>
<dbReference type="Pfam" id="PF05299">
    <property type="entry name" value="Peptidase_M61"/>
    <property type="match status" value="1"/>
</dbReference>
<dbReference type="InterPro" id="IPR027268">
    <property type="entry name" value="Peptidase_M4/M1_CTD_sf"/>
</dbReference>
<dbReference type="InterPro" id="IPR024191">
    <property type="entry name" value="Peptidase_M61"/>
</dbReference>
<dbReference type="OrthoDB" id="9778516at2"/>
<dbReference type="Pfam" id="PF17899">
    <property type="entry name" value="Peptidase_M61_N"/>
    <property type="match status" value="1"/>
</dbReference>
<dbReference type="InterPro" id="IPR041489">
    <property type="entry name" value="PDZ_6"/>
</dbReference>
<protein>
    <submittedName>
        <fullName evidence="2">M61 family peptidase</fullName>
    </submittedName>
</protein>
<dbReference type="AlphaFoldDB" id="A0A3N5Y1K6"/>
<name>A0A3N5Y1K6_9ALTE</name>
<dbReference type="Gene3D" id="1.10.390.10">
    <property type="entry name" value="Neutral Protease Domain 2"/>
    <property type="match status" value="1"/>
</dbReference>
<evidence type="ECO:0000313" key="3">
    <source>
        <dbReference type="Proteomes" id="UP000275281"/>
    </source>
</evidence>
<proteinExistence type="predicted"/>
<evidence type="ECO:0000259" key="1">
    <source>
        <dbReference type="PROSITE" id="PS50106"/>
    </source>
</evidence>
<comment type="caution">
    <text evidence="2">The sequence shown here is derived from an EMBL/GenBank/DDBJ whole genome shotgun (WGS) entry which is preliminary data.</text>
</comment>
<dbReference type="EMBL" id="RPOK01000002">
    <property type="protein sequence ID" value="RPJ67542.1"/>
    <property type="molecule type" value="Genomic_DNA"/>
</dbReference>